<dbReference type="InterPro" id="IPR038573">
    <property type="entry name" value="BrnT_sf"/>
</dbReference>
<evidence type="ECO:0008006" key="2">
    <source>
        <dbReference type="Google" id="ProtNLM"/>
    </source>
</evidence>
<dbReference type="EMBL" id="UOEN01000304">
    <property type="protein sequence ID" value="VAW16125.1"/>
    <property type="molecule type" value="Genomic_DNA"/>
</dbReference>
<dbReference type="Gene3D" id="3.10.450.530">
    <property type="entry name" value="Ribonuclease toxin, BrnT, of type II toxin-antitoxin system"/>
    <property type="match status" value="1"/>
</dbReference>
<dbReference type="Pfam" id="PF04365">
    <property type="entry name" value="BrnT_toxin"/>
    <property type="match status" value="1"/>
</dbReference>
<organism evidence="1">
    <name type="scientific">hydrothermal vent metagenome</name>
    <dbReference type="NCBI Taxonomy" id="652676"/>
    <lineage>
        <taxon>unclassified sequences</taxon>
        <taxon>metagenomes</taxon>
        <taxon>ecological metagenomes</taxon>
    </lineage>
</organism>
<dbReference type="InterPro" id="IPR007460">
    <property type="entry name" value="BrnT_toxin"/>
</dbReference>
<name>A0A3B0TCF3_9ZZZZ</name>
<proteinExistence type="predicted"/>
<sequence length="96" mass="11584">MNEIKFKWDKNKAEINQKKHGVSFEEAKSIFYDDYALEFFDEENSSKEERFLMLGLSVKLRVLVACHCIRERGDIIRIISVRKATKKESKYYWEER</sequence>
<evidence type="ECO:0000313" key="1">
    <source>
        <dbReference type="EMBL" id="VAW16125.1"/>
    </source>
</evidence>
<protein>
    <recommendedName>
        <fullName evidence="2">COGs COG2929</fullName>
    </recommendedName>
</protein>
<accession>A0A3B0TCF3</accession>
<dbReference type="AlphaFoldDB" id="A0A3B0TCF3"/>
<reference evidence="1" key="1">
    <citation type="submission" date="2018-06" db="EMBL/GenBank/DDBJ databases">
        <authorList>
            <person name="Zhirakovskaya E."/>
        </authorList>
    </citation>
    <scope>NUCLEOTIDE SEQUENCE</scope>
</reference>
<gene>
    <name evidence="1" type="ORF">MNBD_BACTEROID05-464</name>
</gene>